<dbReference type="KEGG" id="ima:PO878_05695"/>
<dbReference type="InterPro" id="IPR036388">
    <property type="entry name" value="WH-like_DNA-bd_sf"/>
</dbReference>
<protein>
    <submittedName>
        <fullName evidence="1">DUF3253 domain-containing protein</fullName>
    </submittedName>
</protein>
<name>A0AAE9YBT0_9ACTN</name>
<proteinExistence type="predicted"/>
<dbReference type="RefSeq" id="WP_272737735.1">
    <property type="nucleotide sequence ID" value="NZ_CP116942.1"/>
</dbReference>
<accession>A0AAE9YBT0</accession>
<evidence type="ECO:0000313" key="1">
    <source>
        <dbReference type="EMBL" id="WCO68218.1"/>
    </source>
</evidence>
<dbReference type="EMBL" id="CP116942">
    <property type="protein sequence ID" value="WCO68218.1"/>
    <property type="molecule type" value="Genomic_DNA"/>
</dbReference>
<dbReference type="Gene3D" id="1.10.10.10">
    <property type="entry name" value="Winged helix-like DNA-binding domain superfamily/Winged helix DNA-binding domain"/>
    <property type="match status" value="1"/>
</dbReference>
<evidence type="ECO:0000313" key="2">
    <source>
        <dbReference type="Proteomes" id="UP001216390"/>
    </source>
</evidence>
<dbReference type="Proteomes" id="UP001216390">
    <property type="component" value="Chromosome"/>
</dbReference>
<organism evidence="1 2">
    <name type="scientific">Iamia majanohamensis</name>
    <dbReference type="NCBI Taxonomy" id="467976"/>
    <lineage>
        <taxon>Bacteria</taxon>
        <taxon>Bacillati</taxon>
        <taxon>Actinomycetota</taxon>
        <taxon>Acidimicrobiia</taxon>
        <taxon>Acidimicrobiales</taxon>
        <taxon>Iamiaceae</taxon>
        <taxon>Iamia</taxon>
    </lineage>
</organism>
<dbReference type="SUPFAM" id="SSF46785">
    <property type="entry name" value="Winged helix' DNA-binding domain"/>
    <property type="match status" value="1"/>
</dbReference>
<dbReference type="AlphaFoldDB" id="A0AAE9YBT0"/>
<dbReference type="Pfam" id="PF11625">
    <property type="entry name" value="DUF3253"/>
    <property type="match status" value="1"/>
</dbReference>
<reference evidence="1" key="1">
    <citation type="submission" date="2023-01" db="EMBL/GenBank/DDBJ databases">
        <title>The diversity of Class Acidimicrobiia in South China Sea sediment environments and the proposal of Iamia marina sp. nov., a novel species of the genus Iamia.</title>
        <authorList>
            <person name="He Y."/>
            <person name="Tian X."/>
        </authorList>
    </citation>
    <scope>NUCLEOTIDE SEQUENCE</scope>
    <source>
        <strain evidence="1">DSM 19957</strain>
    </source>
</reference>
<gene>
    <name evidence="1" type="ORF">PO878_05695</name>
</gene>
<dbReference type="InterPro" id="IPR036390">
    <property type="entry name" value="WH_DNA-bd_sf"/>
</dbReference>
<keyword evidence="2" id="KW-1185">Reference proteome</keyword>
<sequence>MSGDRTPGTTDDGRWVVVDGRRWRATDPSIPEAFRRELVEELMSARRAVGAARRADDGAAEAEARARVQDAKVALGERGRAWWEEPTEDEAASRLRAAVLALARNRGEGSTICPSDAARAVGGEGWRSSMDAARTAVRTLASEGEVVVLQGGEVIDAAGRWRGPVRVRIVAEGG</sequence>
<dbReference type="InterPro" id="IPR021660">
    <property type="entry name" value="DUF3253"/>
</dbReference>